<evidence type="ECO:0000313" key="6">
    <source>
        <dbReference type="EMBL" id="MCJ2185072.1"/>
    </source>
</evidence>
<feature type="chain" id="PRO_5047489436" evidence="4">
    <location>
        <begin position="26"/>
        <end position="115"/>
    </location>
</feature>
<dbReference type="EMBL" id="JALHLF010000210">
    <property type="protein sequence ID" value="MCJ2185072.1"/>
    <property type="molecule type" value="Genomic_DNA"/>
</dbReference>
<feature type="domain" description="Cytochrome c" evidence="5">
    <location>
        <begin position="45"/>
        <end position="100"/>
    </location>
</feature>
<proteinExistence type="predicted"/>
<organism evidence="6 7">
    <name type="scientific">Novosphingobium organovorum</name>
    <dbReference type="NCBI Taxonomy" id="2930092"/>
    <lineage>
        <taxon>Bacteria</taxon>
        <taxon>Pseudomonadati</taxon>
        <taxon>Pseudomonadota</taxon>
        <taxon>Alphaproteobacteria</taxon>
        <taxon>Sphingomonadales</taxon>
        <taxon>Sphingomonadaceae</taxon>
        <taxon>Novosphingobium</taxon>
    </lineage>
</organism>
<evidence type="ECO:0000313" key="7">
    <source>
        <dbReference type="Proteomes" id="UP001162881"/>
    </source>
</evidence>
<reference evidence="6" key="1">
    <citation type="submission" date="2022-03" db="EMBL/GenBank/DDBJ databases">
        <title>Identification of a novel bacterium isolated from mangrove sediments.</title>
        <authorList>
            <person name="Pan X."/>
        </authorList>
    </citation>
    <scope>NUCLEOTIDE SEQUENCE</scope>
    <source>
        <strain evidence="6">B1949</strain>
    </source>
</reference>
<keyword evidence="7" id="KW-1185">Reference proteome</keyword>
<dbReference type="Proteomes" id="UP001162881">
    <property type="component" value="Unassembled WGS sequence"/>
</dbReference>
<name>A0ABT0BJ38_9SPHN</name>
<evidence type="ECO:0000256" key="3">
    <source>
        <dbReference type="ARBA" id="ARBA00023004"/>
    </source>
</evidence>
<dbReference type="InterPro" id="IPR009056">
    <property type="entry name" value="Cyt_c-like_dom"/>
</dbReference>
<sequence>MKTACIAWAAAALLTSLTLAPTAIGAKTKAGSTAPVAPPVPAAITWQKTCSRCHTTGVGPELRGRDLPPDYIATIVRSGFLAMPAFPHSALDDASLAAVAKMVSQSKAPSGAKNP</sequence>
<dbReference type="SUPFAM" id="SSF46626">
    <property type="entry name" value="Cytochrome c"/>
    <property type="match status" value="1"/>
</dbReference>
<gene>
    <name evidence="6" type="ORF">MTR62_20630</name>
</gene>
<evidence type="ECO:0000256" key="4">
    <source>
        <dbReference type="SAM" id="SignalP"/>
    </source>
</evidence>
<evidence type="ECO:0000256" key="2">
    <source>
        <dbReference type="ARBA" id="ARBA00022723"/>
    </source>
</evidence>
<evidence type="ECO:0000259" key="5">
    <source>
        <dbReference type="Pfam" id="PF13442"/>
    </source>
</evidence>
<dbReference type="InterPro" id="IPR036909">
    <property type="entry name" value="Cyt_c-like_dom_sf"/>
</dbReference>
<keyword evidence="4" id="KW-0732">Signal</keyword>
<keyword evidence="1" id="KW-0349">Heme</keyword>
<evidence type="ECO:0000256" key="1">
    <source>
        <dbReference type="ARBA" id="ARBA00022617"/>
    </source>
</evidence>
<accession>A0ABT0BJ38</accession>
<feature type="signal peptide" evidence="4">
    <location>
        <begin position="1"/>
        <end position="25"/>
    </location>
</feature>
<protein>
    <submittedName>
        <fullName evidence="6">Cytochrome c</fullName>
    </submittedName>
</protein>
<dbReference type="Pfam" id="PF13442">
    <property type="entry name" value="Cytochrome_CBB3"/>
    <property type="match status" value="1"/>
</dbReference>
<dbReference type="Gene3D" id="1.10.760.10">
    <property type="entry name" value="Cytochrome c-like domain"/>
    <property type="match status" value="1"/>
</dbReference>
<keyword evidence="2" id="KW-0479">Metal-binding</keyword>
<keyword evidence="3" id="KW-0408">Iron</keyword>
<comment type="caution">
    <text evidence="6">The sequence shown here is derived from an EMBL/GenBank/DDBJ whole genome shotgun (WGS) entry which is preliminary data.</text>
</comment>
<dbReference type="RefSeq" id="WP_244024490.1">
    <property type="nucleotide sequence ID" value="NZ_JALHLF010000210.1"/>
</dbReference>